<evidence type="ECO:0000259" key="3">
    <source>
        <dbReference type="Pfam" id="PF19305"/>
    </source>
</evidence>
<organism evidence="4 5">
    <name type="scientific">Achromobacter aloeverae</name>
    <dbReference type="NCBI Taxonomy" id="1750518"/>
    <lineage>
        <taxon>Bacteria</taxon>
        <taxon>Pseudomonadati</taxon>
        <taxon>Pseudomonadota</taxon>
        <taxon>Betaproteobacteria</taxon>
        <taxon>Burkholderiales</taxon>
        <taxon>Alcaligenaceae</taxon>
        <taxon>Achromobacter</taxon>
    </lineage>
</organism>
<dbReference type="Pfam" id="PF03972">
    <property type="entry name" value="MmgE_PrpD_N"/>
    <property type="match status" value="1"/>
</dbReference>
<dbReference type="Proteomes" id="UP000290849">
    <property type="component" value="Unassembled WGS sequence"/>
</dbReference>
<dbReference type="InterPro" id="IPR036148">
    <property type="entry name" value="MmgE/PrpD_sf"/>
</dbReference>
<name>A0A4Q1HQB2_9BURK</name>
<proteinExistence type="inferred from homology"/>
<feature type="domain" description="MmgE/PrpD N-terminal" evidence="2">
    <location>
        <begin position="15"/>
        <end position="252"/>
    </location>
</feature>
<evidence type="ECO:0000313" key="5">
    <source>
        <dbReference type="Proteomes" id="UP000290849"/>
    </source>
</evidence>
<dbReference type="SUPFAM" id="SSF103378">
    <property type="entry name" value="2-methylcitrate dehydratase PrpD"/>
    <property type="match status" value="1"/>
</dbReference>
<keyword evidence="5" id="KW-1185">Reference proteome</keyword>
<evidence type="ECO:0000313" key="4">
    <source>
        <dbReference type="EMBL" id="RXN93274.1"/>
    </source>
</evidence>
<dbReference type="OrthoDB" id="8648489at2"/>
<dbReference type="PANTHER" id="PTHR16943:SF8">
    <property type="entry name" value="2-METHYLCITRATE DEHYDRATASE"/>
    <property type="match status" value="1"/>
</dbReference>
<dbReference type="InterPro" id="IPR042188">
    <property type="entry name" value="MmgE/PrpD_sf_2"/>
</dbReference>
<dbReference type="Pfam" id="PF19305">
    <property type="entry name" value="MmgE_PrpD_C"/>
    <property type="match status" value="1"/>
</dbReference>
<dbReference type="InterPro" id="IPR042183">
    <property type="entry name" value="MmgE/PrpD_sf_1"/>
</dbReference>
<dbReference type="GO" id="GO:0016829">
    <property type="term" value="F:lyase activity"/>
    <property type="evidence" value="ECO:0007669"/>
    <property type="project" value="InterPro"/>
</dbReference>
<dbReference type="InterPro" id="IPR045336">
    <property type="entry name" value="MmgE_PrpD_N"/>
</dbReference>
<dbReference type="Gene3D" id="3.30.1330.120">
    <property type="entry name" value="2-methylcitrate dehydratase PrpD"/>
    <property type="match status" value="1"/>
</dbReference>
<comment type="caution">
    <text evidence="4">The sequence shown here is derived from an EMBL/GenBank/DDBJ whole genome shotgun (WGS) entry which is preliminary data.</text>
</comment>
<protein>
    <submittedName>
        <fullName evidence="4">MmgE/PrpD family protein</fullName>
    </submittedName>
</protein>
<dbReference type="AlphaFoldDB" id="A0A4Q1HQB2"/>
<dbReference type="RefSeq" id="WP_129149228.1">
    <property type="nucleotide sequence ID" value="NZ_JBHSDO010000006.1"/>
</dbReference>
<dbReference type="EMBL" id="PYAL01000001">
    <property type="protein sequence ID" value="RXN93274.1"/>
    <property type="molecule type" value="Genomic_DNA"/>
</dbReference>
<evidence type="ECO:0000259" key="2">
    <source>
        <dbReference type="Pfam" id="PF03972"/>
    </source>
</evidence>
<dbReference type="InterPro" id="IPR005656">
    <property type="entry name" value="MmgE_PrpD"/>
</dbReference>
<gene>
    <name evidence="4" type="ORF">C7R54_06130</name>
</gene>
<comment type="similarity">
    <text evidence="1">Belongs to the PrpD family.</text>
</comment>
<dbReference type="PANTHER" id="PTHR16943">
    <property type="entry name" value="2-METHYLCITRATE DEHYDRATASE-RELATED"/>
    <property type="match status" value="1"/>
</dbReference>
<sequence length="467" mass="50512">MSTTALSDNRYTRGIARFVSGLRYEAIPREVLARIKLLMLDSLGCAIYGADLEWCRILQKTLTGLDTTQGCAIWGTRHKLSAPHAALVNGTQVQGFELDDVHRQGVLHVGAVVLPALVSIAETRGGMSGRDFLTAAVAGYEIGPRVGICMGPEHIAQGWHSGATLGVFSAAAGAARGLGLDVDRTVHALGIAGTQSAGLMAAQYGAMVKRMHAGRASQSGLYGALFAEQGFTGIINVLESEYGGFCSTFSRSQDRFQLDALTSDLGQAWQTMGVALKFYSCVGSNHSTLDAIRAMQADRPFGAEEVDRILVHGSQVTMDHVGWKYEPQGLTSAQLNLPYCVATWLLDGDCFVDQFTEDKVADPDRMRIAEKVHVAHDPDITAKGSKFRHMVRVEVTLRDGTHMERTVEAGRGNEKNFASESDIVEKFEKLATHVLPRDHVEEIRDCVLGLDTLQDSAALPRLLAARG</sequence>
<dbReference type="Gene3D" id="1.10.4100.10">
    <property type="entry name" value="2-methylcitrate dehydratase PrpD"/>
    <property type="match status" value="1"/>
</dbReference>
<dbReference type="InterPro" id="IPR045337">
    <property type="entry name" value="MmgE_PrpD_C"/>
</dbReference>
<evidence type="ECO:0000256" key="1">
    <source>
        <dbReference type="ARBA" id="ARBA00006174"/>
    </source>
</evidence>
<reference evidence="4 5" key="1">
    <citation type="journal article" date="2017" name="Int. J. Syst. Evol. Microbiol.">
        <title>Achromobacter aloeverae sp. nov., isolated from the root of Aloe vera (L.) Burm.f.</title>
        <authorList>
            <person name="Kuncharoen N."/>
            <person name="Muramatsu Y."/>
            <person name="Shibata C."/>
            <person name="Kamakura Y."/>
            <person name="Nakagawa Y."/>
            <person name="Tanasupawat S."/>
        </authorList>
    </citation>
    <scope>NUCLEOTIDE SEQUENCE [LARGE SCALE GENOMIC DNA]</scope>
    <source>
        <strain evidence="4 5">AVA-1</strain>
    </source>
</reference>
<accession>A0A4Q1HQB2</accession>
<feature type="domain" description="MmgE/PrpD C-terminal" evidence="3">
    <location>
        <begin position="279"/>
        <end position="450"/>
    </location>
</feature>